<reference evidence="1 2" key="1">
    <citation type="submission" date="2024-02" db="EMBL/GenBank/DDBJ databases">
        <title>A draft genome for the cacao thread blight pathogen Marasmius crinis-equi.</title>
        <authorList>
            <person name="Cohen S.P."/>
            <person name="Baruah I.K."/>
            <person name="Amoako-Attah I."/>
            <person name="Bukari Y."/>
            <person name="Meinhardt L.W."/>
            <person name="Bailey B.A."/>
        </authorList>
    </citation>
    <scope>NUCLEOTIDE SEQUENCE [LARGE SCALE GENOMIC DNA]</scope>
    <source>
        <strain evidence="1 2">GH-76</strain>
    </source>
</reference>
<protein>
    <submittedName>
        <fullName evidence="1">Uncharacterized protein</fullName>
    </submittedName>
</protein>
<gene>
    <name evidence="1" type="ORF">V5O48_006760</name>
</gene>
<dbReference type="Proteomes" id="UP001465976">
    <property type="component" value="Unassembled WGS sequence"/>
</dbReference>
<accession>A0ABR3FJD7</accession>
<evidence type="ECO:0000313" key="1">
    <source>
        <dbReference type="EMBL" id="KAL0575199.1"/>
    </source>
</evidence>
<sequence>MLCKVPLRTLHIKVDNWANVLDLTLKWSTVTDLHITSYEADPSAVITKLVELCPFLTSLSLVLVAGRPHQPQTQYRDHTASLEWKFLRNLDIQLMEDWRHEMGDPISESLSQMLRGLRTPALEHLALDANLNGTTRQSGYTGSTMPFHDMIVLSNSPVRRLELNWFFFSNSEALSRTLESLPSLKSLKLSKSAYGWDEVVERGGNNVPGLSAILLSLCPPAIGCREIEKLELFGCEIGHIDAIISYATAAPNLKDLCVDFGSMRWESTVSLETLSSNNVREALLYLREVKGTRVIWRWPRHFVDRSLHDSPYTGLENSLPRIAYESL</sequence>
<dbReference type="Gene3D" id="3.80.10.10">
    <property type="entry name" value="Ribonuclease Inhibitor"/>
    <property type="match status" value="1"/>
</dbReference>
<organism evidence="1 2">
    <name type="scientific">Marasmius crinis-equi</name>
    <dbReference type="NCBI Taxonomy" id="585013"/>
    <lineage>
        <taxon>Eukaryota</taxon>
        <taxon>Fungi</taxon>
        <taxon>Dikarya</taxon>
        <taxon>Basidiomycota</taxon>
        <taxon>Agaricomycotina</taxon>
        <taxon>Agaricomycetes</taxon>
        <taxon>Agaricomycetidae</taxon>
        <taxon>Agaricales</taxon>
        <taxon>Marasmiineae</taxon>
        <taxon>Marasmiaceae</taxon>
        <taxon>Marasmius</taxon>
    </lineage>
</organism>
<name>A0ABR3FJD7_9AGAR</name>
<evidence type="ECO:0000313" key="2">
    <source>
        <dbReference type="Proteomes" id="UP001465976"/>
    </source>
</evidence>
<dbReference type="SUPFAM" id="SSF52047">
    <property type="entry name" value="RNI-like"/>
    <property type="match status" value="1"/>
</dbReference>
<dbReference type="EMBL" id="JBAHYK010000326">
    <property type="protein sequence ID" value="KAL0575199.1"/>
    <property type="molecule type" value="Genomic_DNA"/>
</dbReference>
<comment type="caution">
    <text evidence="1">The sequence shown here is derived from an EMBL/GenBank/DDBJ whole genome shotgun (WGS) entry which is preliminary data.</text>
</comment>
<keyword evidence="2" id="KW-1185">Reference proteome</keyword>
<proteinExistence type="predicted"/>
<dbReference type="InterPro" id="IPR032675">
    <property type="entry name" value="LRR_dom_sf"/>
</dbReference>